<evidence type="ECO:0000313" key="11">
    <source>
        <dbReference type="EMBL" id="KAG2323718.1"/>
    </source>
</evidence>
<evidence type="ECO:0000256" key="1">
    <source>
        <dbReference type="ARBA" id="ARBA00000695"/>
    </source>
</evidence>
<dbReference type="PANTHER" id="PTHR31683">
    <property type="entry name" value="PECTATE LYASE 18-RELATED"/>
    <property type="match status" value="1"/>
</dbReference>
<comment type="cofactor">
    <cofactor evidence="9">
        <name>Ca(2+)</name>
        <dbReference type="ChEBI" id="CHEBI:29108"/>
    </cofactor>
    <text evidence="9">Binds 1 Ca(2+) ion. Required for its activity.</text>
</comment>
<feature type="chain" id="PRO_5036518155" description="Pectate lyase" evidence="9">
    <location>
        <begin position="23"/>
        <end position="334"/>
    </location>
</feature>
<dbReference type="SMART" id="SM00656">
    <property type="entry name" value="Amb_all"/>
    <property type="match status" value="1"/>
</dbReference>
<dbReference type="InterPro" id="IPR011050">
    <property type="entry name" value="Pectin_lyase_fold/virulence"/>
</dbReference>
<accession>A0A8X7W4E9</accession>
<feature type="signal peptide" evidence="9">
    <location>
        <begin position="1"/>
        <end position="22"/>
    </location>
</feature>
<feature type="domain" description="Pectate lyase" evidence="10">
    <location>
        <begin position="97"/>
        <end position="294"/>
    </location>
</feature>
<dbReference type="InterPro" id="IPR002022">
    <property type="entry name" value="Pec_lyase"/>
</dbReference>
<comment type="caution">
    <text evidence="11">The sequence shown here is derived from an EMBL/GenBank/DDBJ whole genome shotgun (WGS) entry which is preliminary data.</text>
</comment>
<dbReference type="Proteomes" id="UP000886595">
    <property type="component" value="Unassembled WGS sequence"/>
</dbReference>
<dbReference type="InterPro" id="IPR018082">
    <property type="entry name" value="AmbAllergen"/>
</dbReference>
<comment type="catalytic activity">
    <reaction evidence="1 9">
        <text>Eliminative cleavage of (1-&gt;4)-alpha-D-galacturonan to give oligosaccharides with 4-deoxy-alpha-D-galact-4-enuronosyl groups at their non-reducing ends.</text>
        <dbReference type="EC" id="4.2.2.2"/>
    </reaction>
</comment>
<keyword evidence="6 9" id="KW-0732">Signal</keyword>
<dbReference type="GO" id="GO:0030570">
    <property type="term" value="F:pectate lyase activity"/>
    <property type="evidence" value="ECO:0007669"/>
    <property type="project" value="UniProtKB-EC"/>
</dbReference>
<keyword evidence="7 9" id="KW-0106">Calcium</keyword>
<comment type="pathway">
    <text evidence="2 9">Glycan metabolism; pectin degradation; 2-dehydro-3-deoxy-D-gluconate from pectin: step 2/5.</text>
</comment>
<dbReference type="Gene3D" id="2.160.20.10">
    <property type="entry name" value="Single-stranded right-handed beta-helix, Pectin lyase-like"/>
    <property type="match status" value="1"/>
</dbReference>
<evidence type="ECO:0000256" key="2">
    <source>
        <dbReference type="ARBA" id="ARBA00005220"/>
    </source>
</evidence>
<keyword evidence="5 9" id="KW-0479">Metal-binding</keyword>
<evidence type="ECO:0000256" key="7">
    <source>
        <dbReference type="ARBA" id="ARBA00022837"/>
    </source>
</evidence>
<evidence type="ECO:0000256" key="9">
    <source>
        <dbReference type="RuleBase" id="RU361123"/>
    </source>
</evidence>
<evidence type="ECO:0000313" key="12">
    <source>
        <dbReference type="Proteomes" id="UP000886595"/>
    </source>
</evidence>
<evidence type="ECO:0000256" key="3">
    <source>
        <dbReference type="ARBA" id="ARBA00010980"/>
    </source>
</evidence>
<dbReference type="InterPro" id="IPR012334">
    <property type="entry name" value="Pectin_lyas_fold"/>
</dbReference>
<name>A0A8X7W4E9_BRACI</name>
<dbReference type="OrthoDB" id="1637350at2759"/>
<dbReference type="GO" id="GO:0046872">
    <property type="term" value="F:metal ion binding"/>
    <property type="evidence" value="ECO:0007669"/>
    <property type="project" value="UniProtKB-KW"/>
</dbReference>
<dbReference type="SUPFAM" id="SSF51126">
    <property type="entry name" value="Pectin lyase-like"/>
    <property type="match status" value="1"/>
</dbReference>
<keyword evidence="8 9" id="KW-0456">Lyase</keyword>
<protein>
    <recommendedName>
        <fullName evidence="4 9">Pectate lyase</fullName>
        <ecNumber evidence="4 9">4.2.2.2</ecNumber>
    </recommendedName>
</protein>
<evidence type="ECO:0000259" key="10">
    <source>
        <dbReference type="SMART" id="SM00656"/>
    </source>
</evidence>
<dbReference type="EC" id="4.2.2.2" evidence="4 9"/>
<dbReference type="Pfam" id="PF00544">
    <property type="entry name" value="Pectate_lyase_4"/>
    <property type="match status" value="1"/>
</dbReference>
<dbReference type="PRINTS" id="PR00807">
    <property type="entry name" value="AMBALLERGEN"/>
</dbReference>
<comment type="similarity">
    <text evidence="3 9">Belongs to the polysaccharide lyase 1 family.</text>
</comment>
<organism evidence="11 12">
    <name type="scientific">Brassica carinata</name>
    <name type="common">Ethiopian mustard</name>
    <name type="synonym">Abyssinian cabbage</name>
    <dbReference type="NCBI Taxonomy" id="52824"/>
    <lineage>
        <taxon>Eukaryota</taxon>
        <taxon>Viridiplantae</taxon>
        <taxon>Streptophyta</taxon>
        <taxon>Embryophyta</taxon>
        <taxon>Tracheophyta</taxon>
        <taxon>Spermatophyta</taxon>
        <taxon>Magnoliopsida</taxon>
        <taxon>eudicotyledons</taxon>
        <taxon>Gunneridae</taxon>
        <taxon>Pentapetalae</taxon>
        <taxon>rosids</taxon>
        <taxon>malvids</taxon>
        <taxon>Brassicales</taxon>
        <taxon>Brassicaceae</taxon>
        <taxon>Brassiceae</taxon>
        <taxon>Brassica</taxon>
    </lineage>
</organism>
<evidence type="ECO:0000256" key="8">
    <source>
        <dbReference type="ARBA" id="ARBA00023239"/>
    </source>
</evidence>
<dbReference type="PANTHER" id="PTHR31683:SF124">
    <property type="entry name" value="PECTATE LYASE"/>
    <property type="match status" value="1"/>
</dbReference>
<evidence type="ECO:0000256" key="5">
    <source>
        <dbReference type="ARBA" id="ARBA00022723"/>
    </source>
</evidence>
<proteinExistence type="inferred from homology"/>
<evidence type="ECO:0000256" key="6">
    <source>
        <dbReference type="ARBA" id="ARBA00022729"/>
    </source>
</evidence>
<reference evidence="11 12" key="1">
    <citation type="submission" date="2020-02" db="EMBL/GenBank/DDBJ databases">
        <authorList>
            <person name="Ma Q."/>
            <person name="Huang Y."/>
            <person name="Song X."/>
            <person name="Pei D."/>
        </authorList>
    </citation>
    <scope>NUCLEOTIDE SEQUENCE [LARGE SCALE GENOMIC DNA]</scope>
    <source>
        <strain evidence="11">Sxm20200214</strain>
        <tissue evidence="11">Leaf</tissue>
    </source>
</reference>
<dbReference type="InterPro" id="IPR045032">
    <property type="entry name" value="PEL"/>
</dbReference>
<dbReference type="EMBL" id="JAAMPC010000002">
    <property type="protein sequence ID" value="KAG2323718.1"/>
    <property type="molecule type" value="Genomic_DNA"/>
</dbReference>
<dbReference type="AlphaFoldDB" id="A0A8X7W4E9"/>
<evidence type="ECO:0000256" key="4">
    <source>
        <dbReference type="ARBA" id="ARBA00012272"/>
    </source>
</evidence>
<gene>
    <name evidence="11" type="ORF">Bca52824_006446</name>
</gene>
<feature type="non-terminal residue" evidence="11">
    <location>
        <position position="334"/>
    </location>
</feature>
<sequence length="334" mass="36570">MATFFSTVSLLFAIIISPLVESQNPIDSCWRTNPKWDSNRRALAGCAVGFGKYAAGGKDGSIYVVTSSEDDPENPRPGTLRHAVIQSDPLWITFAGDMSIVLKNELIMNSDKTIDGRGAKVEIANGPCITIQHVSHVIIHGISIHHCKPGKSGLVRSSPDHIGRRGGSDGDAISVFNSSNVWIDHCYFSRSEDGLIDVVLGSTAVTISNNYFTQHHKVMLLGHNDNSEVDESMKVTIAFNYFGSGLSERIPRVRRGYAHVANNRYDKWESYAIGGSADPTIFSEGNYFVAPDDPSKKQVTKRLESGSDRKSWKWISSKDVLLNGAYFEPSSNGA</sequence>
<keyword evidence="12" id="KW-1185">Reference proteome</keyword>